<accession>A0ABR2E989</accession>
<dbReference type="Proteomes" id="UP001472677">
    <property type="component" value="Unassembled WGS sequence"/>
</dbReference>
<evidence type="ECO:0000313" key="3">
    <source>
        <dbReference type="Proteomes" id="UP001472677"/>
    </source>
</evidence>
<evidence type="ECO:0000256" key="1">
    <source>
        <dbReference type="SAM" id="MobiDB-lite"/>
    </source>
</evidence>
<evidence type="ECO:0000313" key="2">
    <source>
        <dbReference type="EMBL" id="KAK8555154.1"/>
    </source>
</evidence>
<comment type="caution">
    <text evidence="2">The sequence shown here is derived from an EMBL/GenBank/DDBJ whole genome shotgun (WGS) entry which is preliminary data.</text>
</comment>
<sequence length="129" mass="14091">MFQHDDADDAFINQHVLMDIPWPEHTIEFVPSPSTLVHVPVTSIDGSLPNENDIIAKTRGKGHPFVRKPPIVVLAPKNMNIMPRKPGSSLASSSRSSKERKSTTALNPAKHRAMILASDSSPIVLAKPL</sequence>
<organism evidence="2 3">
    <name type="scientific">Hibiscus sabdariffa</name>
    <name type="common">roselle</name>
    <dbReference type="NCBI Taxonomy" id="183260"/>
    <lineage>
        <taxon>Eukaryota</taxon>
        <taxon>Viridiplantae</taxon>
        <taxon>Streptophyta</taxon>
        <taxon>Embryophyta</taxon>
        <taxon>Tracheophyta</taxon>
        <taxon>Spermatophyta</taxon>
        <taxon>Magnoliopsida</taxon>
        <taxon>eudicotyledons</taxon>
        <taxon>Gunneridae</taxon>
        <taxon>Pentapetalae</taxon>
        <taxon>rosids</taxon>
        <taxon>malvids</taxon>
        <taxon>Malvales</taxon>
        <taxon>Malvaceae</taxon>
        <taxon>Malvoideae</taxon>
        <taxon>Hibiscus</taxon>
    </lineage>
</organism>
<name>A0ABR2E989_9ROSI</name>
<protein>
    <submittedName>
        <fullName evidence="2">Uncharacterized protein</fullName>
    </submittedName>
</protein>
<reference evidence="2 3" key="1">
    <citation type="journal article" date="2024" name="G3 (Bethesda)">
        <title>Genome assembly of Hibiscus sabdariffa L. provides insights into metabolisms of medicinal natural products.</title>
        <authorList>
            <person name="Kim T."/>
        </authorList>
    </citation>
    <scope>NUCLEOTIDE SEQUENCE [LARGE SCALE GENOMIC DNA]</scope>
    <source>
        <strain evidence="2">TK-2024</strain>
        <tissue evidence="2">Old leaves</tissue>
    </source>
</reference>
<dbReference type="EMBL" id="JBBPBM010000018">
    <property type="protein sequence ID" value="KAK8555154.1"/>
    <property type="molecule type" value="Genomic_DNA"/>
</dbReference>
<feature type="region of interest" description="Disordered" evidence="1">
    <location>
        <begin position="78"/>
        <end position="112"/>
    </location>
</feature>
<proteinExistence type="predicted"/>
<gene>
    <name evidence="2" type="ORF">V6N12_009309</name>
</gene>
<keyword evidence="3" id="KW-1185">Reference proteome</keyword>